<evidence type="ECO:0000313" key="12">
    <source>
        <dbReference type="EMBL" id="KAG0274499.1"/>
    </source>
</evidence>
<name>A0AAD4DCU2_9FUNG</name>
<evidence type="ECO:0000256" key="6">
    <source>
        <dbReference type="ARBA" id="ARBA00023136"/>
    </source>
</evidence>
<dbReference type="EMBL" id="JAAAIL010000595">
    <property type="protein sequence ID" value="KAG0274499.1"/>
    <property type="molecule type" value="Genomic_DNA"/>
</dbReference>
<dbReference type="PANTHER" id="PTHR28189">
    <property type="entry name" value="GUANINE NUCLEOTIDE-BINDING PROTEIN SUBUNIT GAMMA"/>
    <property type="match status" value="1"/>
</dbReference>
<evidence type="ECO:0000313" key="13">
    <source>
        <dbReference type="Proteomes" id="UP001194580"/>
    </source>
</evidence>
<keyword evidence="5" id="KW-0488">Methylation</keyword>
<dbReference type="Proteomes" id="UP001194580">
    <property type="component" value="Unassembled WGS sequence"/>
</dbReference>
<dbReference type="SUPFAM" id="SSF48670">
    <property type="entry name" value="Transducin (heterotrimeric G protein), gamma chain"/>
    <property type="match status" value="1"/>
</dbReference>
<dbReference type="InterPro" id="IPR036284">
    <property type="entry name" value="GGL_sf"/>
</dbReference>
<dbReference type="GO" id="GO:0005834">
    <property type="term" value="C:heterotrimeric G-protein complex"/>
    <property type="evidence" value="ECO:0007669"/>
    <property type="project" value="TreeGrafter"/>
</dbReference>
<dbReference type="PROSITE" id="PS50058">
    <property type="entry name" value="G_PROTEIN_GAMMA"/>
    <property type="match status" value="1"/>
</dbReference>
<keyword evidence="9" id="KW-0449">Lipoprotein</keyword>
<comment type="similarity">
    <text evidence="2">Belongs to the G protein gamma family.</text>
</comment>
<keyword evidence="8" id="KW-0807">Transducer</keyword>
<organism evidence="12 13">
    <name type="scientific">Linnemannia exigua</name>
    <dbReference type="NCBI Taxonomy" id="604196"/>
    <lineage>
        <taxon>Eukaryota</taxon>
        <taxon>Fungi</taxon>
        <taxon>Fungi incertae sedis</taxon>
        <taxon>Mucoromycota</taxon>
        <taxon>Mortierellomycotina</taxon>
        <taxon>Mortierellomycetes</taxon>
        <taxon>Mortierellales</taxon>
        <taxon>Mortierellaceae</taxon>
        <taxon>Linnemannia</taxon>
    </lineage>
</organism>
<reference evidence="12" key="1">
    <citation type="journal article" date="2020" name="Fungal Divers.">
        <title>Resolving the Mortierellaceae phylogeny through synthesis of multi-gene phylogenetics and phylogenomics.</title>
        <authorList>
            <person name="Vandepol N."/>
            <person name="Liber J."/>
            <person name="Desiro A."/>
            <person name="Na H."/>
            <person name="Kennedy M."/>
            <person name="Barry K."/>
            <person name="Grigoriev I.V."/>
            <person name="Miller A.N."/>
            <person name="O'Donnell K."/>
            <person name="Stajich J.E."/>
            <person name="Bonito G."/>
        </authorList>
    </citation>
    <scope>NUCLEOTIDE SEQUENCE</scope>
    <source>
        <strain evidence="12">NRRL 28262</strain>
    </source>
</reference>
<evidence type="ECO:0000256" key="8">
    <source>
        <dbReference type="ARBA" id="ARBA00023224"/>
    </source>
</evidence>
<evidence type="ECO:0000256" key="5">
    <source>
        <dbReference type="ARBA" id="ARBA00022481"/>
    </source>
</evidence>
<evidence type="ECO:0000256" key="3">
    <source>
        <dbReference type="ARBA" id="ARBA00011581"/>
    </source>
</evidence>
<keyword evidence="6" id="KW-0472">Membrane</keyword>
<evidence type="ECO:0000256" key="4">
    <source>
        <dbReference type="ARBA" id="ARBA00016111"/>
    </source>
</evidence>
<dbReference type="GO" id="GO:0031681">
    <property type="term" value="F:G-protein beta-subunit binding"/>
    <property type="evidence" value="ECO:0007669"/>
    <property type="project" value="InterPro"/>
</dbReference>
<proteinExistence type="inferred from homology"/>
<dbReference type="PANTHER" id="PTHR28189:SF1">
    <property type="entry name" value="GUANINE NUCLEOTIDE-BINDING PROTEIN SUBUNIT GAMMA"/>
    <property type="match status" value="1"/>
</dbReference>
<keyword evidence="7" id="KW-0564">Palmitate</keyword>
<evidence type="ECO:0000256" key="1">
    <source>
        <dbReference type="ARBA" id="ARBA00004170"/>
    </source>
</evidence>
<comment type="caution">
    <text evidence="12">The sequence shown here is derived from an EMBL/GenBank/DDBJ whole genome shotgun (WGS) entry which is preliminary data.</text>
</comment>
<comment type="subunit">
    <text evidence="3">G proteins are composed of 3 units, alpha, beta and gamma.</text>
</comment>
<gene>
    <name evidence="12" type="ORF">BGZ95_009710</name>
</gene>
<evidence type="ECO:0000259" key="11">
    <source>
        <dbReference type="PROSITE" id="PS50058"/>
    </source>
</evidence>
<dbReference type="GO" id="GO:0000750">
    <property type="term" value="P:pheromone-dependent signal transduction involved in conjugation with cellular fusion"/>
    <property type="evidence" value="ECO:0007669"/>
    <property type="project" value="InterPro"/>
</dbReference>
<dbReference type="AlphaFoldDB" id="A0AAD4DCU2"/>
<protein>
    <recommendedName>
        <fullName evidence="4">Guanine nucleotide-binding protein subunit gamma</fullName>
    </recommendedName>
</protein>
<evidence type="ECO:0000256" key="2">
    <source>
        <dbReference type="ARBA" id="ARBA00007431"/>
    </source>
</evidence>
<keyword evidence="10" id="KW-0636">Prenylation</keyword>
<dbReference type="GO" id="GO:0007186">
    <property type="term" value="P:G protein-coupled receptor signaling pathway"/>
    <property type="evidence" value="ECO:0007669"/>
    <property type="project" value="InterPro"/>
</dbReference>
<dbReference type="Gene3D" id="4.10.260.10">
    <property type="entry name" value="Transducin (heterotrimeric G protein), gamma chain"/>
    <property type="match status" value="1"/>
</dbReference>
<dbReference type="InterPro" id="IPR041848">
    <property type="entry name" value="Ste18_fungal"/>
</dbReference>
<keyword evidence="13" id="KW-1185">Reference proteome</keyword>
<evidence type="ECO:0000256" key="10">
    <source>
        <dbReference type="ARBA" id="ARBA00023289"/>
    </source>
</evidence>
<evidence type="ECO:0000256" key="7">
    <source>
        <dbReference type="ARBA" id="ARBA00023139"/>
    </source>
</evidence>
<feature type="domain" description="G protein gamma" evidence="11">
    <location>
        <begin position="15"/>
        <end position="74"/>
    </location>
</feature>
<sequence length="74" mass="8576">MSTEVRLQRQLEHNKRLREQFERERISVSQASSSLIQYCMSNKDVFITPVWGELEKQDDPFLVQPKGGCGCSVM</sequence>
<dbReference type="FunFam" id="4.10.260.10:FF:000003">
    <property type="entry name" value="G-protein complex gamma subunit Ste18/GpgA"/>
    <property type="match status" value="1"/>
</dbReference>
<dbReference type="Pfam" id="PF00631">
    <property type="entry name" value="G-gamma"/>
    <property type="match status" value="1"/>
</dbReference>
<dbReference type="SMART" id="SM01224">
    <property type="entry name" value="G_gamma"/>
    <property type="match status" value="1"/>
</dbReference>
<comment type="subcellular location">
    <subcellularLocation>
        <location evidence="1">Membrane</location>
        <topology evidence="1">Peripheral membrane protein</topology>
    </subcellularLocation>
</comment>
<evidence type="ECO:0000256" key="9">
    <source>
        <dbReference type="ARBA" id="ARBA00023288"/>
    </source>
</evidence>
<accession>A0AAD4DCU2</accession>
<dbReference type="InterPro" id="IPR015898">
    <property type="entry name" value="G-protein_gamma-like_dom"/>
</dbReference>